<dbReference type="AlphaFoldDB" id="A0A151M7I4"/>
<evidence type="ECO:0000256" key="2">
    <source>
        <dbReference type="ARBA" id="ARBA00022692"/>
    </source>
</evidence>
<dbReference type="Pfam" id="PF06365">
    <property type="entry name" value="CD34_antigen"/>
    <property type="match status" value="1"/>
</dbReference>
<evidence type="ECO:0000313" key="13">
    <source>
        <dbReference type="Proteomes" id="UP000050525"/>
    </source>
</evidence>
<comment type="caution">
    <text evidence="12">The sequence shown here is derived from an EMBL/GenBank/DDBJ whole genome shotgun (WGS) entry which is preliminary data.</text>
</comment>
<sequence>MELFRCFCFLLCIAGPQWSGAGADAAVTELVGTAGETVTFPLEIPAGETLDNAAWTIGTESLATAVPGDPPSVLVSNRRYRGRLRVPNTGLALHITDLRPEDAGSYTARVNTDKSEFSRFFSLRVYERLPEPTIHCNVQSCANGPCNITLSCTIPKGGNNVTYSWSTPKPPSMTTQGSIMVIAHPDLLINVTCTVQNPANSSSTTASVEALCAGNSTNSMQTDGHSSSTIIIVVCIAIAIGVLGICGYVLYRRKKKGKHMNFKGESEKAVEESQSNTLYAQVGFNPSAPKKPKRSGENGGVNNENTTTIYATVQPHSQAAMQTDDEKMCKGNTTSPHQKEKHINCTDEMPPGTQTLPML</sequence>
<dbReference type="Proteomes" id="UP000050525">
    <property type="component" value="Unassembled WGS sequence"/>
</dbReference>
<dbReference type="PROSITE" id="PS50835">
    <property type="entry name" value="IG_LIKE"/>
    <property type="match status" value="1"/>
</dbReference>
<organism evidence="12 13">
    <name type="scientific">Alligator mississippiensis</name>
    <name type="common">American alligator</name>
    <dbReference type="NCBI Taxonomy" id="8496"/>
    <lineage>
        <taxon>Eukaryota</taxon>
        <taxon>Metazoa</taxon>
        <taxon>Chordata</taxon>
        <taxon>Craniata</taxon>
        <taxon>Vertebrata</taxon>
        <taxon>Euteleostomi</taxon>
        <taxon>Archelosauria</taxon>
        <taxon>Archosauria</taxon>
        <taxon>Crocodylia</taxon>
        <taxon>Alligatoridae</taxon>
        <taxon>Alligatorinae</taxon>
        <taxon>Alligator</taxon>
    </lineage>
</organism>
<dbReference type="SMART" id="SM00409">
    <property type="entry name" value="IG"/>
    <property type="match status" value="1"/>
</dbReference>
<feature type="region of interest" description="Disordered" evidence="8">
    <location>
        <begin position="318"/>
        <end position="359"/>
    </location>
</feature>
<evidence type="ECO:0000259" key="11">
    <source>
        <dbReference type="PROSITE" id="PS50835"/>
    </source>
</evidence>
<keyword evidence="13" id="KW-1185">Reference proteome</keyword>
<evidence type="ECO:0000256" key="9">
    <source>
        <dbReference type="SAM" id="Phobius"/>
    </source>
</evidence>
<evidence type="ECO:0000256" key="10">
    <source>
        <dbReference type="SAM" id="SignalP"/>
    </source>
</evidence>
<feature type="chain" id="PRO_5007584842" evidence="10">
    <location>
        <begin position="24"/>
        <end position="359"/>
    </location>
</feature>
<keyword evidence="5 9" id="KW-1133">Transmembrane helix</keyword>
<dbReference type="EMBL" id="AKHW03006405">
    <property type="protein sequence ID" value="KYO20431.1"/>
    <property type="molecule type" value="Genomic_DNA"/>
</dbReference>
<dbReference type="InterPro" id="IPR013836">
    <property type="entry name" value="CD34/Podocalyxin"/>
</dbReference>
<dbReference type="Gene3D" id="2.60.40.10">
    <property type="entry name" value="Immunoglobulins"/>
    <property type="match status" value="2"/>
</dbReference>
<evidence type="ECO:0000256" key="6">
    <source>
        <dbReference type="ARBA" id="ARBA00023136"/>
    </source>
</evidence>
<dbReference type="STRING" id="8496.A0A151M7I4"/>
<protein>
    <submittedName>
        <fullName evidence="12">SLAM family member 5 isoform A</fullName>
    </submittedName>
</protein>
<dbReference type="InterPro" id="IPR013783">
    <property type="entry name" value="Ig-like_fold"/>
</dbReference>
<gene>
    <name evidence="12" type="primary">CD84-1</name>
    <name evidence="12" type="ORF">Y1Q_0005886</name>
</gene>
<dbReference type="PANTHER" id="PTHR12080">
    <property type="entry name" value="SIGNALING LYMPHOCYTIC ACTIVATION MOLECULE"/>
    <property type="match status" value="1"/>
</dbReference>
<keyword evidence="4" id="KW-0130">Cell adhesion</keyword>
<keyword evidence="3 10" id="KW-0732">Signal</keyword>
<evidence type="ECO:0000256" key="4">
    <source>
        <dbReference type="ARBA" id="ARBA00022889"/>
    </source>
</evidence>
<reference evidence="12 13" key="1">
    <citation type="journal article" date="2012" name="Genome Biol.">
        <title>Sequencing three crocodilian genomes to illuminate the evolution of archosaurs and amniotes.</title>
        <authorList>
            <person name="St John J.A."/>
            <person name="Braun E.L."/>
            <person name="Isberg S.R."/>
            <person name="Miles L.G."/>
            <person name="Chong A.Y."/>
            <person name="Gongora J."/>
            <person name="Dalzell P."/>
            <person name="Moran C."/>
            <person name="Bed'hom B."/>
            <person name="Abzhanov A."/>
            <person name="Burgess S.C."/>
            <person name="Cooksey A.M."/>
            <person name="Castoe T.A."/>
            <person name="Crawford N.G."/>
            <person name="Densmore L.D."/>
            <person name="Drew J.C."/>
            <person name="Edwards S.V."/>
            <person name="Faircloth B.C."/>
            <person name="Fujita M.K."/>
            <person name="Greenwold M.J."/>
            <person name="Hoffmann F.G."/>
            <person name="Howard J.M."/>
            <person name="Iguchi T."/>
            <person name="Janes D.E."/>
            <person name="Khan S.Y."/>
            <person name="Kohno S."/>
            <person name="de Koning A.J."/>
            <person name="Lance S.L."/>
            <person name="McCarthy F.M."/>
            <person name="McCormack J.E."/>
            <person name="Merchant M.E."/>
            <person name="Peterson D.G."/>
            <person name="Pollock D.D."/>
            <person name="Pourmand N."/>
            <person name="Raney B.J."/>
            <person name="Roessler K.A."/>
            <person name="Sanford J.R."/>
            <person name="Sawyer R.H."/>
            <person name="Schmidt C.J."/>
            <person name="Triplett E.W."/>
            <person name="Tuberville T.D."/>
            <person name="Venegas-Anaya M."/>
            <person name="Howard J.T."/>
            <person name="Jarvis E.D."/>
            <person name="Guillette L.J.Jr."/>
            <person name="Glenn T.C."/>
            <person name="Green R.E."/>
            <person name="Ray D.A."/>
        </authorList>
    </citation>
    <scope>NUCLEOTIDE SEQUENCE [LARGE SCALE GENOMIC DNA]</scope>
    <source>
        <strain evidence="12">KSC_2009_1</strain>
    </source>
</reference>
<comment type="subcellular location">
    <subcellularLocation>
        <location evidence="1">Membrane</location>
        <topology evidence="1">Single-pass type I membrane protein</topology>
    </subcellularLocation>
</comment>
<evidence type="ECO:0000256" key="7">
    <source>
        <dbReference type="ARBA" id="ARBA00023180"/>
    </source>
</evidence>
<dbReference type="PANTHER" id="PTHR12080:SF18">
    <property type="entry name" value="SLAM FAMILY MEMBER 9"/>
    <property type="match status" value="1"/>
</dbReference>
<dbReference type="GO" id="GO:0007155">
    <property type="term" value="P:cell adhesion"/>
    <property type="evidence" value="ECO:0007669"/>
    <property type="project" value="UniProtKB-KW"/>
</dbReference>
<dbReference type="InterPro" id="IPR003599">
    <property type="entry name" value="Ig_sub"/>
</dbReference>
<keyword evidence="7" id="KW-0325">Glycoprotein</keyword>
<dbReference type="InterPro" id="IPR036179">
    <property type="entry name" value="Ig-like_dom_sf"/>
</dbReference>
<feature type="domain" description="Ig-like" evidence="11">
    <location>
        <begin position="130"/>
        <end position="209"/>
    </location>
</feature>
<evidence type="ECO:0000256" key="1">
    <source>
        <dbReference type="ARBA" id="ARBA00004479"/>
    </source>
</evidence>
<name>A0A151M7I4_ALLMI</name>
<dbReference type="GO" id="GO:0042110">
    <property type="term" value="P:T cell activation"/>
    <property type="evidence" value="ECO:0007669"/>
    <property type="project" value="TreeGrafter"/>
</dbReference>
<accession>A0A151M7I4</accession>
<dbReference type="GO" id="GO:0009897">
    <property type="term" value="C:external side of plasma membrane"/>
    <property type="evidence" value="ECO:0007669"/>
    <property type="project" value="TreeGrafter"/>
</dbReference>
<keyword evidence="6 9" id="KW-0472">Membrane</keyword>
<dbReference type="InterPro" id="IPR015631">
    <property type="entry name" value="CD2/SLAM_rcpt"/>
</dbReference>
<evidence type="ECO:0000256" key="8">
    <source>
        <dbReference type="SAM" id="MobiDB-lite"/>
    </source>
</evidence>
<feature type="transmembrane region" description="Helical" evidence="9">
    <location>
        <begin position="230"/>
        <end position="251"/>
    </location>
</feature>
<dbReference type="SUPFAM" id="SSF48726">
    <property type="entry name" value="Immunoglobulin"/>
    <property type="match status" value="1"/>
</dbReference>
<feature type="signal peptide" evidence="10">
    <location>
        <begin position="1"/>
        <end position="23"/>
    </location>
</feature>
<evidence type="ECO:0000256" key="3">
    <source>
        <dbReference type="ARBA" id="ARBA00022729"/>
    </source>
</evidence>
<dbReference type="OrthoDB" id="8741746at2759"/>
<feature type="region of interest" description="Disordered" evidence="8">
    <location>
        <begin position="282"/>
        <end position="304"/>
    </location>
</feature>
<dbReference type="InterPro" id="IPR007110">
    <property type="entry name" value="Ig-like_dom"/>
</dbReference>
<evidence type="ECO:0000313" key="12">
    <source>
        <dbReference type="EMBL" id="KYO20431.1"/>
    </source>
</evidence>
<proteinExistence type="predicted"/>
<dbReference type="GeneID" id="106737458"/>
<keyword evidence="2 9" id="KW-0812">Transmembrane</keyword>
<evidence type="ECO:0000256" key="5">
    <source>
        <dbReference type="ARBA" id="ARBA00022989"/>
    </source>
</evidence>